<dbReference type="AlphaFoldDB" id="E1JXN7"/>
<dbReference type="RefSeq" id="WP_005994146.1">
    <property type="nucleotide sequence ID" value="NZ_AECZ01000015.1"/>
</dbReference>
<reference evidence="3 4" key="1">
    <citation type="submission" date="2010-08" db="EMBL/GenBank/DDBJ databases">
        <title>The draft genome of Desulfovibrio fructosovorans JJ.</title>
        <authorList>
            <consortium name="US DOE Joint Genome Institute (JGI-PGF)"/>
            <person name="Lucas S."/>
            <person name="Copeland A."/>
            <person name="Lapidus A."/>
            <person name="Cheng J.-F."/>
            <person name="Bruce D."/>
            <person name="Goodwin L."/>
            <person name="Pitluck S."/>
            <person name="Land M.L."/>
            <person name="Hauser L."/>
            <person name="Chang Y.-J."/>
            <person name="Jeffries C."/>
            <person name="Wall J.D."/>
            <person name="Stahl D.A."/>
            <person name="Arkin A.P."/>
            <person name="Dehal P."/>
            <person name="Stolyar S.M."/>
            <person name="Hazen T.C."/>
            <person name="Woyke T.J."/>
        </authorList>
    </citation>
    <scope>NUCLEOTIDE SEQUENCE [LARGE SCALE GENOMIC DNA]</scope>
    <source>
        <strain evidence="3 4">JJ</strain>
    </source>
</reference>
<keyword evidence="1 3" id="KW-0808">Transferase</keyword>
<protein>
    <submittedName>
        <fullName evidence="3">Glycosyl transferase group 1</fullName>
    </submittedName>
</protein>
<gene>
    <name evidence="3" type="ORF">DesfrDRAFT_2386</name>
</gene>
<evidence type="ECO:0000313" key="4">
    <source>
        <dbReference type="Proteomes" id="UP000006250"/>
    </source>
</evidence>
<dbReference type="OrthoDB" id="9790710at2"/>
<accession>E1JXN7</accession>
<dbReference type="STRING" id="596151.DesfrDRAFT_2386"/>
<evidence type="ECO:0000259" key="2">
    <source>
        <dbReference type="Pfam" id="PF00534"/>
    </source>
</evidence>
<dbReference type="InterPro" id="IPR001296">
    <property type="entry name" value="Glyco_trans_1"/>
</dbReference>
<dbReference type="Pfam" id="PF00534">
    <property type="entry name" value="Glycos_transf_1"/>
    <property type="match status" value="1"/>
</dbReference>
<keyword evidence="4" id="KW-1185">Reference proteome</keyword>
<dbReference type="PANTHER" id="PTHR46401:SF2">
    <property type="entry name" value="GLYCOSYLTRANSFERASE WBBK-RELATED"/>
    <property type="match status" value="1"/>
</dbReference>
<evidence type="ECO:0000256" key="1">
    <source>
        <dbReference type="ARBA" id="ARBA00022679"/>
    </source>
</evidence>
<dbReference type="PANTHER" id="PTHR46401">
    <property type="entry name" value="GLYCOSYLTRANSFERASE WBBK-RELATED"/>
    <property type="match status" value="1"/>
</dbReference>
<sequence length="416" mass="46367">MHILQVSYTDALGRSFNGFDLARAFAAQGHTTSQAVWIKTDVSDTSWPLSNFAARLFFKFSYFIERCCSLESVLHATPLRLVASTQYRLADIVHYQLIHIPYFNILFLPLLTHLKPTVWSFHDMWPLTGRCVHPFACTGWLEGCPRCPDLTTPFVMAGQGAARMYRIKQRVYERSDFDIIVLSTWLRDRVSRSPLTRSHRTHLVPPGLDTAMFSPGNRMLSRQRLGIPQDRTVIAFREAISVFKGLPSILEALSSLGDRNDIHILTCGETGCVDTLLGRFPVTELGDITTPERMVDFYRASDIFLMPSTAETFGMMAAEAASCGVPCVVFDGTPLPETCFADEGGGIAVAQGDSAALAAAVRTLADDPALRRRVGGRAHELAVSRYDFDRHAEAVMLVYESVLGRRRKGKKNFLHT</sequence>
<evidence type="ECO:0000313" key="3">
    <source>
        <dbReference type="EMBL" id="EFL50810.1"/>
    </source>
</evidence>
<dbReference type="Proteomes" id="UP000006250">
    <property type="component" value="Unassembled WGS sequence"/>
</dbReference>
<dbReference type="Gene3D" id="3.40.50.2000">
    <property type="entry name" value="Glycogen Phosphorylase B"/>
    <property type="match status" value="2"/>
</dbReference>
<organism evidence="3 4">
    <name type="scientific">Solidesulfovibrio fructosivorans JJ]</name>
    <dbReference type="NCBI Taxonomy" id="596151"/>
    <lineage>
        <taxon>Bacteria</taxon>
        <taxon>Pseudomonadati</taxon>
        <taxon>Thermodesulfobacteriota</taxon>
        <taxon>Desulfovibrionia</taxon>
        <taxon>Desulfovibrionales</taxon>
        <taxon>Desulfovibrionaceae</taxon>
        <taxon>Solidesulfovibrio</taxon>
    </lineage>
</organism>
<dbReference type="GO" id="GO:0016757">
    <property type="term" value="F:glycosyltransferase activity"/>
    <property type="evidence" value="ECO:0007669"/>
    <property type="project" value="InterPro"/>
</dbReference>
<dbReference type="GO" id="GO:0009103">
    <property type="term" value="P:lipopolysaccharide biosynthetic process"/>
    <property type="evidence" value="ECO:0007669"/>
    <property type="project" value="TreeGrafter"/>
</dbReference>
<proteinExistence type="predicted"/>
<dbReference type="SUPFAM" id="SSF53756">
    <property type="entry name" value="UDP-Glycosyltransferase/glycogen phosphorylase"/>
    <property type="match status" value="1"/>
</dbReference>
<dbReference type="EMBL" id="AECZ01000015">
    <property type="protein sequence ID" value="EFL50810.1"/>
    <property type="molecule type" value="Genomic_DNA"/>
</dbReference>
<feature type="domain" description="Glycosyl transferase family 1" evidence="2">
    <location>
        <begin position="221"/>
        <end position="378"/>
    </location>
</feature>
<comment type="caution">
    <text evidence="3">The sequence shown here is derived from an EMBL/GenBank/DDBJ whole genome shotgun (WGS) entry which is preliminary data.</text>
</comment>
<dbReference type="eggNOG" id="COG0438">
    <property type="taxonomic scope" value="Bacteria"/>
</dbReference>
<name>E1JXN7_SOLFR</name>